<keyword evidence="3" id="KW-1185">Reference proteome</keyword>
<dbReference type="EMBL" id="JAHKSW010000028">
    <property type="protein sequence ID" value="KAG7314478.1"/>
    <property type="molecule type" value="Genomic_DNA"/>
</dbReference>
<protein>
    <submittedName>
        <fullName evidence="2">Uncharacterized protein</fullName>
    </submittedName>
</protein>
<sequence>MSPDLEGVAYQGESNSLRFVQATDSTCIWDMFGKKVKCLEFVPEKVLAPCEQFRNSIKRKRKSMKMSSLEKCKAVLYYVPIVSRAGTDIQAALQDLDKYGDKYIALVVLHHTFDRELIIPDSSRNVNRDKTITVDCLFSEDEGLFKCRQNDKAISKVAEWLWEVKHEKQQKQPKKKRSRSQRRQEERTA</sequence>
<name>A0A9D3SC24_9TELE</name>
<evidence type="ECO:0000256" key="1">
    <source>
        <dbReference type="SAM" id="MobiDB-lite"/>
    </source>
</evidence>
<accession>A0A9D3SC24</accession>
<dbReference type="Proteomes" id="UP000824219">
    <property type="component" value="Linkage Group LG28"/>
</dbReference>
<proteinExistence type="predicted"/>
<dbReference type="PANTHER" id="PTHR34488:SF1">
    <property type="entry name" value="SI:CH211-245H14.1-RELATED"/>
    <property type="match status" value="1"/>
</dbReference>
<dbReference type="PANTHER" id="PTHR34488">
    <property type="entry name" value="SI:CH211-245H14.1-RELATED"/>
    <property type="match status" value="1"/>
</dbReference>
<comment type="caution">
    <text evidence="2">The sequence shown here is derived from an EMBL/GenBank/DDBJ whole genome shotgun (WGS) entry which is preliminary data.</text>
</comment>
<dbReference type="OrthoDB" id="8446971at2759"/>
<feature type="region of interest" description="Disordered" evidence="1">
    <location>
        <begin position="166"/>
        <end position="189"/>
    </location>
</feature>
<gene>
    <name evidence="2" type="ORF">KOW79_021781</name>
</gene>
<dbReference type="AlphaFoldDB" id="A0A9D3SC24"/>
<feature type="compositionally biased region" description="Basic residues" evidence="1">
    <location>
        <begin position="171"/>
        <end position="181"/>
    </location>
</feature>
<evidence type="ECO:0000313" key="3">
    <source>
        <dbReference type="Proteomes" id="UP000824219"/>
    </source>
</evidence>
<reference evidence="2 3" key="1">
    <citation type="submission" date="2021-06" db="EMBL/GenBank/DDBJ databases">
        <title>Chromosome-level genome assembly of the red-tail catfish (Hemibagrus wyckioides).</title>
        <authorList>
            <person name="Shao F."/>
        </authorList>
    </citation>
    <scope>NUCLEOTIDE SEQUENCE [LARGE SCALE GENOMIC DNA]</scope>
    <source>
        <strain evidence="2">EC202008001</strain>
        <tissue evidence="2">Blood</tissue>
    </source>
</reference>
<evidence type="ECO:0000313" key="2">
    <source>
        <dbReference type="EMBL" id="KAG7314478.1"/>
    </source>
</evidence>
<organism evidence="2 3">
    <name type="scientific">Hemibagrus wyckioides</name>
    <dbReference type="NCBI Taxonomy" id="337641"/>
    <lineage>
        <taxon>Eukaryota</taxon>
        <taxon>Metazoa</taxon>
        <taxon>Chordata</taxon>
        <taxon>Craniata</taxon>
        <taxon>Vertebrata</taxon>
        <taxon>Euteleostomi</taxon>
        <taxon>Actinopterygii</taxon>
        <taxon>Neopterygii</taxon>
        <taxon>Teleostei</taxon>
        <taxon>Ostariophysi</taxon>
        <taxon>Siluriformes</taxon>
        <taxon>Bagridae</taxon>
        <taxon>Hemibagrus</taxon>
    </lineage>
</organism>